<reference evidence="2" key="1">
    <citation type="submission" date="2011-08" db="EMBL/GenBank/DDBJ databases">
        <authorList>
            <person name="Rombauts S."/>
        </authorList>
    </citation>
    <scope>NUCLEOTIDE SEQUENCE</scope>
    <source>
        <strain evidence="2">London</strain>
    </source>
</reference>
<dbReference type="Proteomes" id="UP000015104">
    <property type="component" value="Unassembled WGS sequence"/>
</dbReference>
<sequence length="29" mass="3299">MEGNKERENCLALTTNKYLGLVLLVYLIS</sequence>
<keyword evidence="2" id="KW-1185">Reference proteome</keyword>
<reference evidence="1" key="2">
    <citation type="submission" date="2015-06" db="UniProtKB">
        <authorList>
            <consortium name="EnsemblMetazoa"/>
        </authorList>
    </citation>
    <scope>IDENTIFICATION</scope>
</reference>
<dbReference type="AlphaFoldDB" id="T1K8P9"/>
<name>T1K8P9_TETUR</name>
<evidence type="ECO:0000313" key="1">
    <source>
        <dbReference type="EnsemblMetazoa" id="tetur07g02120.1"/>
    </source>
</evidence>
<dbReference type="EnsemblMetazoa" id="tetur07g02120.1">
    <property type="protein sequence ID" value="tetur07g02120.1"/>
    <property type="gene ID" value="tetur07g02120"/>
</dbReference>
<dbReference type="EMBL" id="CAEY01001879">
    <property type="status" value="NOT_ANNOTATED_CDS"/>
    <property type="molecule type" value="Genomic_DNA"/>
</dbReference>
<proteinExistence type="predicted"/>
<dbReference type="HOGENOM" id="CLU_3411002_0_0_1"/>
<accession>T1K8P9</accession>
<organism evidence="1 2">
    <name type="scientific">Tetranychus urticae</name>
    <name type="common">Two-spotted spider mite</name>
    <dbReference type="NCBI Taxonomy" id="32264"/>
    <lineage>
        <taxon>Eukaryota</taxon>
        <taxon>Metazoa</taxon>
        <taxon>Ecdysozoa</taxon>
        <taxon>Arthropoda</taxon>
        <taxon>Chelicerata</taxon>
        <taxon>Arachnida</taxon>
        <taxon>Acari</taxon>
        <taxon>Acariformes</taxon>
        <taxon>Trombidiformes</taxon>
        <taxon>Prostigmata</taxon>
        <taxon>Eleutherengona</taxon>
        <taxon>Raphignathae</taxon>
        <taxon>Tetranychoidea</taxon>
        <taxon>Tetranychidae</taxon>
        <taxon>Tetranychus</taxon>
    </lineage>
</organism>
<evidence type="ECO:0000313" key="2">
    <source>
        <dbReference type="Proteomes" id="UP000015104"/>
    </source>
</evidence>
<protein>
    <submittedName>
        <fullName evidence="1">Uncharacterized protein</fullName>
    </submittedName>
</protein>